<dbReference type="WBParaSite" id="maker-uti_cns_0045681-snap-gene-0.3-mRNA-1">
    <property type="protein sequence ID" value="maker-uti_cns_0045681-snap-gene-0.3-mRNA-1"/>
    <property type="gene ID" value="maker-uti_cns_0045681-snap-gene-0.3"/>
</dbReference>
<name>A0A1I8HUI1_9PLAT</name>
<feature type="transmembrane region" description="Helical" evidence="7">
    <location>
        <begin position="25"/>
        <end position="43"/>
    </location>
</feature>
<evidence type="ECO:0000256" key="3">
    <source>
        <dbReference type="ARBA" id="ARBA00022448"/>
    </source>
</evidence>
<feature type="transmembrane region" description="Helical" evidence="7">
    <location>
        <begin position="132"/>
        <end position="150"/>
    </location>
</feature>
<dbReference type="HAMAP" id="MF_00221">
    <property type="entry name" value="NRAMP"/>
    <property type="match status" value="2"/>
</dbReference>
<dbReference type="GO" id="GO:0005384">
    <property type="term" value="F:manganese ion transmembrane transporter activity"/>
    <property type="evidence" value="ECO:0007669"/>
    <property type="project" value="TreeGrafter"/>
</dbReference>
<feature type="transmembrane region" description="Helical" evidence="7">
    <location>
        <begin position="940"/>
        <end position="958"/>
    </location>
</feature>
<feature type="transmembrane region" description="Helical" evidence="7">
    <location>
        <begin position="664"/>
        <end position="687"/>
    </location>
</feature>
<evidence type="ECO:0000256" key="5">
    <source>
        <dbReference type="ARBA" id="ARBA00022989"/>
    </source>
</evidence>
<dbReference type="NCBIfam" id="NF037982">
    <property type="entry name" value="Nramp_1"/>
    <property type="match status" value="2"/>
</dbReference>
<feature type="transmembrane region" description="Helical" evidence="7">
    <location>
        <begin position="699"/>
        <end position="719"/>
    </location>
</feature>
<dbReference type="Proteomes" id="UP000095280">
    <property type="component" value="Unplaced"/>
</dbReference>
<feature type="transmembrane region" description="Helical" evidence="7">
    <location>
        <begin position="101"/>
        <end position="120"/>
    </location>
</feature>
<keyword evidence="5 7" id="KW-1133">Transmembrane helix</keyword>
<feature type="transmembrane region" description="Helical" evidence="7">
    <location>
        <begin position="965"/>
        <end position="989"/>
    </location>
</feature>
<dbReference type="WBParaSite" id="maker-uti_cns_0007946-snap-gene-0.10-mRNA-1">
    <property type="protein sequence ID" value="maker-uti_cns_0007946-snap-gene-0.10-mRNA-1"/>
    <property type="gene ID" value="maker-uti_cns_0007946-snap-gene-0.10"/>
</dbReference>
<dbReference type="PANTHER" id="PTHR11706">
    <property type="entry name" value="SOLUTE CARRIER PROTEIN FAMILY 11 MEMBER"/>
    <property type="match status" value="1"/>
</dbReference>
<evidence type="ECO:0000256" key="1">
    <source>
        <dbReference type="ARBA" id="ARBA00004141"/>
    </source>
</evidence>
<feature type="transmembrane region" description="Helical" evidence="7">
    <location>
        <begin position="903"/>
        <end position="920"/>
    </location>
</feature>
<keyword evidence="3" id="KW-0813">Transport</keyword>
<dbReference type="GO" id="GO:0015086">
    <property type="term" value="F:cadmium ion transmembrane transporter activity"/>
    <property type="evidence" value="ECO:0007669"/>
    <property type="project" value="TreeGrafter"/>
</dbReference>
<evidence type="ECO:0000313" key="10">
    <source>
        <dbReference type="WBParaSite" id="maker-uti_cns_0045681-snap-gene-0.3-mRNA-1"/>
    </source>
</evidence>
<feature type="transmembrane region" description="Helical" evidence="7">
    <location>
        <begin position="334"/>
        <end position="351"/>
    </location>
</feature>
<organism evidence="8 9">
    <name type="scientific">Macrostomum lignano</name>
    <dbReference type="NCBI Taxonomy" id="282301"/>
    <lineage>
        <taxon>Eukaryota</taxon>
        <taxon>Metazoa</taxon>
        <taxon>Spiralia</taxon>
        <taxon>Lophotrochozoa</taxon>
        <taxon>Platyhelminthes</taxon>
        <taxon>Rhabditophora</taxon>
        <taxon>Macrostomorpha</taxon>
        <taxon>Macrostomida</taxon>
        <taxon>Macrostomidae</taxon>
        <taxon>Macrostomum</taxon>
    </lineage>
</organism>
<feature type="transmembrane region" description="Helical" evidence="7">
    <location>
        <begin position="594"/>
        <end position="613"/>
    </location>
</feature>
<evidence type="ECO:0000256" key="4">
    <source>
        <dbReference type="ARBA" id="ARBA00022692"/>
    </source>
</evidence>
<comment type="subcellular location">
    <subcellularLocation>
        <location evidence="1">Membrane</location>
        <topology evidence="1">Multi-pass membrane protein</topology>
    </subcellularLocation>
</comment>
<proteinExistence type="inferred from homology"/>
<dbReference type="Pfam" id="PF01566">
    <property type="entry name" value="Nramp"/>
    <property type="match status" value="2"/>
</dbReference>
<dbReference type="AlphaFoldDB" id="A0A1I8HUI1"/>
<dbReference type="GO" id="GO:0005381">
    <property type="term" value="F:iron ion transmembrane transporter activity"/>
    <property type="evidence" value="ECO:0007669"/>
    <property type="project" value="TreeGrafter"/>
</dbReference>
<evidence type="ECO:0000313" key="8">
    <source>
        <dbReference type="Proteomes" id="UP000095280"/>
    </source>
</evidence>
<comment type="similarity">
    <text evidence="2">Belongs to the NRAMP family.</text>
</comment>
<accession>A0A1I8HUI1</accession>
<feature type="transmembrane region" description="Helical" evidence="7">
    <location>
        <begin position="371"/>
        <end position="389"/>
    </location>
</feature>
<evidence type="ECO:0000256" key="6">
    <source>
        <dbReference type="ARBA" id="ARBA00023136"/>
    </source>
</evidence>
<dbReference type="GO" id="GO:0005886">
    <property type="term" value="C:plasma membrane"/>
    <property type="evidence" value="ECO:0007669"/>
    <property type="project" value="TreeGrafter"/>
</dbReference>
<feature type="transmembrane region" description="Helical" evidence="7">
    <location>
        <begin position="426"/>
        <end position="453"/>
    </location>
</feature>
<dbReference type="PRINTS" id="PR00447">
    <property type="entry name" value="NATRESASSCMP"/>
</dbReference>
<evidence type="ECO:0000256" key="2">
    <source>
        <dbReference type="ARBA" id="ARBA00006670"/>
    </source>
</evidence>
<feature type="transmembrane region" description="Helical" evidence="7">
    <location>
        <begin position="995"/>
        <end position="1022"/>
    </location>
</feature>
<dbReference type="NCBIfam" id="TIGR01197">
    <property type="entry name" value="nramp"/>
    <property type="match status" value="2"/>
</dbReference>
<feature type="transmembrane region" description="Helical" evidence="7">
    <location>
        <begin position="786"/>
        <end position="809"/>
    </location>
</feature>
<keyword evidence="8" id="KW-1185">Reference proteome</keyword>
<evidence type="ECO:0000313" key="9">
    <source>
        <dbReference type="WBParaSite" id="maker-uti_cns_0007946-snap-gene-0.10-mRNA-1"/>
    </source>
</evidence>
<dbReference type="InterPro" id="IPR001046">
    <property type="entry name" value="NRAMP_fam"/>
</dbReference>
<protein>
    <submittedName>
        <fullName evidence="9 10">Natural resistance-associated macrophage protein 1</fullName>
    </submittedName>
</protein>
<dbReference type="GO" id="GO:0010008">
    <property type="term" value="C:endosome membrane"/>
    <property type="evidence" value="ECO:0007669"/>
    <property type="project" value="TreeGrafter"/>
</dbReference>
<feature type="transmembrane region" description="Helical" evidence="7">
    <location>
        <begin position="282"/>
        <end position="303"/>
    </location>
</feature>
<keyword evidence="6 7" id="KW-0472">Membrane</keyword>
<sequence>MSIAYLDPGNIESDLQTGTLARFDLLWLLLLAHILGLLMQRLAARLGVVSGCNLAEAASEFYPAVPRFLLWLMVEVAIVGSDMQEVIGTAIALNLLSNGAIPLWAGVLITIVDTFTFLLLDKYGLRRLEAFFGFLILTMAVTFGYEYVVVQPDQRQVLRGLVVPGCRGCGGRQLLQAVGTIGAVIMPHNIYLHSALVQSRDVNRQDRRAVREANKYFFVESSIALFVSFLINLFVVSVFAQGYSEQAMSAIYNSCVANDNPHADIFSGNSSKLDMDIYRGGVFLGCQFGLACMYIWAVGILAAGQSSTMTGTYAGQFVMEGFLRLRWKRWQRVLLTRSLAIAPTVLLAALTDINRLTGLNDLLNVLMSQQLPFALIPILTFTASGRYMSEFRNHPVISLLAALLSAAVVAINVFFMAVFVQQLPQVWYVLAPLGLACLLYFCFIIYLVVLACAEIFPVCCGRLGDRCRGRGGQQLLGSGGDSEIVEPLLGDNHFYSGLWTVKVLHVLSQPNTGTQADSGSSQSEPECISQTREQRQQSTYLDEKIAVPQPGQEVFSLRKLWAYTGPGFLMSIAYLDPGNIESDLQTGTLARFDLLWLLLLAHILGLLMQRLAARLGVVSGCNLAEAASEFYPAVPRFLLWLMVEVAIVGSDMQEVIGTAIALNLLSNGAIPLWAGVLITIVDTFTFLLLDKYGLRRLEAFFGFLILTMAVTFGYEYVVVQPDQRQVLRGLVVPGCRGCGGRQLLQAVGTIGAVIMPHNIYLHSALVQSRDVNRQDRRAVREANKYFFVESSIALFVSFLINLFVVSVFAQGYSEQAMSAIYNSCVANDNPHADIFSGNSSKLDMDIYRGGVFLGCQFGLACMYIWAVGILAAGQSSTMTGTYAGQFVMEGFLRLRWKRWQRVLLTRSLAIAPTVLLAALTDINRLTGLNDLLNVLMSQQLPFALIPILTFTASGRYMSEFRNHPVISLLAALLSAAVVAINVFFMAVFVQQLPQVWYVLAPLGLACLLYFCFIIYLVVLACAEIFPVCCGRLGDRCRGRGGQQLLGSGGDSEIVEPLLGDSELAGGTAT</sequence>
<dbReference type="PANTHER" id="PTHR11706:SF33">
    <property type="entry name" value="NATURAL RESISTANCE-ASSOCIATED MACROPHAGE PROTEIN 2"/>
    <property type="match status" value="1"/>
</dbReference>
<feature type="transmembrane region" description="Helical" evidence="7">
    <location>
        <begin position="396"/>
        <end position="420"/>
    </location>
</feature>
<feature type="transmembrane region" description="Helical" evidence="7">
    <location>
        <begin position="217"/>
        <end position="240"/>
    </location>
</feature>
<keyword evidence="4 7" id="KW-0812">Transmembrane</keyword>
<reference evidence="9 10" key="1">
    <citation type="submission" date="2016-11" db="UniProtKB">
        <authorList>
            <consortium name="WormBaseParasite"/>
        </authorList>
    </citation>
    <scope>IDENTIFICATION</scope>
</reference>
<feature type="transmembrane region" description="Helical" evidence="7">
    <location>
        <begin position="851"/>
        <end position="872"/>
    </location>
</feature>
<evidence type="ECO:0000256" key="7">
    <source>
        <dbReference type="SAM" id="Phobius"/>
    </source>
</evidence>